<dbReference type="AlphaFoldDB" id="A0A255Z3P6"/>
<dbReference type="InterPro" id="IPR016156">
    <property type="entry name" value="FAD/NAD-linked_Rdtase_dimer_sf"/>
</dbReference>
<evidence type="ECO:0000256" key="3">
    <source>
        <dbReference type="ARBA" id="ARBA00022827"/>
    </source>
</evidence>
<feature type="domain" description="FAD/NAD(P)-binding" evidence="5">
    <location>
        <begin position="7"/>
        <end position="305"/>
    </location>
</feature>
<protein>
    <submittedName>
        <fullName evidence="7">Pyridine nucleotide-disulfide oxidoreductase</fullName>
    </submittedName>
</protein>
<dbReference type="InterPro" id="IPR036188">
    <property type="entry name" value="FAD/NAD-bd_sf"/>
</dbReference>
<dbReference type="PRINTS" id="PR00411">
    <property type="entry name" value="PNDRDTASEI"/>
</dbReference>
<dbReference type="PANTHER" id="PTHR43557">
    <property type="entry name" value="APOPTOSIS-INDUCING FACTOR 1"/>
    <property type="match status" value="1"/>
</dbReference>
<dbReference type="Pfam" id="PF14759">
    <property type="entry name" value="Reductase_C"/>
    <property type="match status" value="1"/>
</dbReference>
<keyword evidence="8" id="KW-1185">Reference proteome</keyword>
<evidence type="ECO:0000313" key="7">
    <source>
        <dbReference type="EMBL" id="OYQ36143.1"/>
    </source>
</evidence>
<dbReference type="InterPro" id="IPR023753">
    <property type="entry name" value="FAD/NAD-binding_dom"/>
</dbReference>
<keyword evidence="3" id="KW-0274">FAD</keyword>
<comment type="caution">
    <text evidence="7">The sequence shown here is derived from an EMBL/GenBank/DDBJ whole genome shotgun (WGS) entry which is preliminary data.</text>
</comment>
<feature type="domain" description="Reductase C-terminal" evidence="6">
    <location>
        <begin position="324"/>
        <end position="408"/>
    </location>
</feature>
<organism evidence="7 8">
    <name type="scientific">Niveispirillum lacus</name>
    <dbReference type="NCBI Taxonomy" id="1981099"/>
    <lineage>
        <taxon>Bacteria</taxon>
        <taxon>Pseudomonadati</taxon>
        <taxon>Pseudomonadota</taxon>
        <taxon>Alphaproteobacteria</taxon>
        <taxon>Rhodospirillales</taxon>
        <taxon>Azospirillaceae</taxon>
        <taxon>Niveispirillum</taxon>
    </lineage>
</organism>
<dbReference type="GO" id="GO:0005737">
    <property type="term" value="C:cytoplasm"/>
    <property type="evidence" value="ECO:0007669"/>
    <property type="project" value="TreeGrafter"/>
</dbReference>
<dbReference type="PRINTS" id="PR00368">
    <property type="entry name" value="FADPNR"/>
</dbReference>
<evidence type="ECO:0000259" key="5">
    <source>
        <dbReference type="Pfam" id="PF07992"/>
    </source>
</evidence>
<dbReference type="SUPFAM" id="SSF51905">
    <property type="entry name" value="FAD/NAD(P)-binding domain"/>
    <property type="match status" value="1"/>
</dbReference>
<dbReference type="SUPFAM" id="SSF55424">
    <property type="entry name" value="FAD/NAD-linked reductases, dimerisation (C-terminal) domain"/>
    <property type="match status" value="1"/>
</dbReference>
<accession>A0A255Z3P6</accession>
<dbReference type="Gene3D" id="3.50.50.60">
    <property type="entry name" value="FAD/NAD(P)-binding domain"/>
    <property type="match status" value="2"/>
</dbReference>
<keyword evidence="2" id="KW-0285">Flavoprotein</keyword>
<evidence type="ECO:0000313" key="8">
    <source>
        <dbReference type="Proteomes" id="UP000216998"/>
    </source>
</evidence>
<dbReference type="Pfam" id="PF07992">
    <property type="entry name" value="Pyr_redox_2"/>
    <property type="match status" value="1"/>
</dbReference>
<dbReference type="InterPro" id="IPR050446">
    <property type="entry name" value="FAD-oxidoreductase/Apoptosis"/>
</dbReference>
<dbReference type="GO" id="GO:0016651">
    <property type="term" value="F:oxidoreductase activity, acting on NAD(P)H"/>
    <property type="evidence" value="ECO:0007669"/>
    <property type="project" value="TreeGrafter"/>
</dbReference>
<comment type="cofactor">
    <cofactor evidence="1">
        <name>FAD</name>
        <dbReference type="ChEBI" id="CHEBI:57692"/>
    </cofactor>
</comment>
<dbReference type="InterPro" id="IPR028202">
    <property type="entry name" value="Reductase_C"/>
</dbReference>
<proteinExistence type="predicted"/>
<keyword evidence="4" id="KW-0560">Oxidoreductase</keyword>
<gene>
    <name evidence="7" type="ORF">CHU95_04935</name>
</gene>
<evidence type="ECO:0000256" key="2">
    <source>
        <dbReference type="ARBA" id="ARBA00022630"/>
    </source>
</evidence>
<dbReference type="RefSeq" id="WP_094454334.1">
    <property type="nucleotide sequence ID" value="NZ_NOXU01000023.1"/>
</dbReference>
<name>A0A255Z3P6_9PROT</name>
<dbReference type="OrthoDB" id="7809559at2"/>
<evidence type="ECO:0000259" key="6">
    <source>
        <dbReference type="Pfam" id="PF14759"/>
    </source>
</evidence>
<sequence>MAQADHYDIVIAGAGQAAAQCAQSLRQGGFAGSLALIGDENHAPYERPPLSKDYLSGKRDAAKLLLRKPDYWLEKQVTLLTGQRIGAVDRGARVLTLTQGRRVTYGKLVWATGGRPRRLSCPGADLAGVHAIRSIADIDGLKADLAPAARVVIIGGGYIGLETAAVLRGLGHPVTVLEAQDRLLARVTSPPVSAYFADLHRRHGVDVRLSAQVAALHGGARVESVELSDGVQVPADIVVVGIGIIPNVEPLAAAGLPCPNGVVVDAHCRTEDPDILAIGDCALHPNLFAGRAIRLESVPNAVDQGKVAADTLLGQGKPYSALPWFWSDQYDVKMQAAGLAMDYDRIVPRGDPSGPGFAVLYLRAGRIIAIDCLNAPRDFIQAKALITGGTAIDADRAADPGVELKTLAAAQ</sequence>
<reference evidence="7 8" key="1">
    <citation type="submission" date="2017-07" db="EMBL/GenBank/DDBJ databases">
        <title>Niveispirillum cyanobacteriorum sp. nov., isolated from cyanobacterial aggregates in a eutrophic lake.</title>
        <authorList>
            <person name="Cai H."/>
        </authorList>
    </citation>
    <scope>NUCLEOTIDE SEQUENCE [LARGE SCALE GENOMIC DNA]</scope>
    <source>
        <strain evidence="8">TH1-14</strain>
    </source>
</reference>
<dbReference type="PANTHER" id="PTHR43557:SF2">
    <property type="entry name" value="RIESKE DOMAIN-CONTAINING PROTEIN-RELATED"/>
    <property type="match status" value="1"/>
</dbReference>
<dbReference type="Gene3D" id="3.30.390.30">
    <property type="match status" value="1"/>
</dbReference>
<dbReference type="Proteomes" id="UP000216998">
    <property type="component" value="Unassembled WGS sequence"/>
</dbReference>
<evidence type="ECO:0000256" key="4">
    <source>
        <dbReference type="ARBA" id="ARBA00023002"/>
    </source>
</evidence>
<evidence type="ECO:0000256" key="1">
    <source>
        <dbReference type="ARBA" id="ARBA00001974"/>
    </source>
</evidence>
<dbReference type="EMBL" id="NOXU01000023">
    <property type="protein sequence ID" value="OYQ36143.1"/>
    <property type="molecule type" value="Genomic_DNA"/>
</dbReference>